<dbReference type="Pfam" id="PF00027">
    <property type="entry name" value="cNMP_binding"/>
    <property type="match status" value="1"/>
</dbReference>
<dbReference type="RefSeq" id="WP_264790037.1">
    <property type="nucleotide sequence ID" value="NZ_AP026867.1"/>
</dbReference>
<proteinExistence type="predicted"/>
<organism evidence="2 3">
    <name type="scientific">Aureispira anguillae</name>
    <dbReference type="NCBI Taxonomy" id="2864201"/>
    <lineage>
        <taxon>Bacteria</taxon>
        <taxon>Pseudomonadati</taxon>
        <taxon>Bacteroidota</taxon>
        <taxon>Saprospiria</taxon>
        <taxon>Saprospirales</taxon>
        <taxon>Saprospiraceae</taxon>
        <taxon>Aureispira</taxon>
    </lineage>
</organism>
<protein>
    <submittedName>
        <fullName evidence="2">Crp/Fnr family transcriptional regulator</fullName>
    </submittedName>
</protein>
<dbReference type="KEGG" id="aup:AsAng_0056120"/>
<evidence type="ECO:0000259" key="1">
    <source>
        <dbReference type="PROSITE" id="PS50042"/>
    </source>
</evidence>
<gene>
    <name evidence="2" type="ORF">AsAng_0056120</name>
</gene>
<dbReference type="InterPro" id="IPR000595">
    <property type="entry name" value="cNMP-bd_dom"/>
</dbReference>
<name>A0A916DWM0_9BACT</name>
<dbReference type="InterPro" id="IPR018490">
    <property type="entry name" value="cNMP-bd_dom_sf"/>
</dbReference>
<evidence type="ECO:0000313" key="3">
    <source>
        <dbReference type="Proteomes" id="UP001060919"/>
    </source>
</evidence>
<feature type="domain" description="Cyclic nucleotide-binding" evidence="1">
    <location>
        <begin position="11"/>
        <end position="114"/>
    </location>
</feature>
<dbReference type="SUPFAM" id="SSF51206">
    <property type="entry name" value="cAMP-binding domain-like"/>
    <property type="match status" value="1"/>
</dbReference>
<dbReference type="AlphaFoldDB" id="A0A916DWM0"/>
<dbReference type="CDD" id="cd00038">
    <property type="entry name" value="CAP_ED"/>
    <property type="match status" value="1"/>
</dbReference>
<keyword evidence="3" id="KW-1185">Reference proteome</keyword>
<dbReference type="Proteomes" id="UP001060919">
    <property type="component" value="Chromosome"/>
</dbReference>
<reference evidence="2" key="1">
    <citation type="submission" date="2022-09" db="EMBL/GenBank/DDBJ databases">
        <title>Aureispira anguillicida sp. nov., isolated from Leptocephalus of Japanese eel Anguilla japonica.</title>
        <authorList>
            <person name="Yuasa K."/>
            <person name="Mekata T."/>
            <person name="Ikunari K."/>
        </authorList>
    </citation>
    <scope>NUCLEOTIDE SEQUENCE</scope>
    <source>
        <strain evidence="2">EL160426</strain>
    </source>
</reference>
<dbReference type="Gene3D" id="2.60.120.10">
    <property type="entry name" value="Jelly Rolls"/>
    <property type="match status" value="1"/>
</dbReference>
<dbReference type="EMBL" id="AP026867">
    <property type="protein sequence ID" value="BDS14830.1"/>
    <property type="molecule type" value="Genomic_DNA"/>
</dbReference>
<evidence type="ECO:0000313" key="2">
    <source>
        <dbReference type="EMBL" id="BDS14830.1"/>
    </source>
</evidence>
<dbReference type="PROSITE" id="PS50042">
    <property type="entry name" value="CNMP_BINDING_3"/>
    <property type="match status" value="1"/>
</dbReference>
<accession>A0A916DWM0</accession>
<dbReference type="InterPro" id="IPR014710">
    <property type="entry name" value="RmlC-like_jellyroll"/>
</dbReference>
<sequence length="190" mass="22267">MNTQLSHYIRRYITISDSELELFNAALSPKKLAAKEYLLQAGRICTSRYFITKGCLQLYYINTKGNNQIVHFGLDNWWITDYESLIHQIPSKLYIQAIEPTEILALNIASFEKLCQQLPKIERLFRIIMERSYVAAQRRLEFMFSLSGEELYRTFIAANPTFAQRIPQYMLASYLGFTPEFLSKIRAKKK</sequence>